<evidence type="ECO:0000256" key="2">
    <source>
        <dbReference type="ARBA" id="ARBA00023315"/>
    </source>
</evidence>
<dbReference type="Gene3D" id="3.40.630.30">
    <property type="match status" value="1"/>
</dbReference>
<accession>A0ABN7Q417</accession>
<evidence type="ECO:0000313" key="5">
    <source>
        <dbReference type="Proteomes" id="UP000672657"/>
    </source>
</evidence>
<dbReference type="CDD" id="cd04301">
    <property type="entry name" value="NAT_SF"/>
    <property type="match status" value="1"/>
</dbReference>
<gene>
    <name evidence="4" type="ORF">LMG26411_05228</name>
</gene>
<evidence type="ECO:0000259" key="3">
    <source>
        <dbReference type="PROSITE" id="PS51186"/>
    </source>
</evidence>
<comment type="caution">
    <text evidence="4">The sequence shown here is derived from an EMBL/GenBank/DDBJ whole genome shotgun (WGS) entry which is preliminary data.</text>
</comment>
<dbReference type="InterPro" id="IPR000182">
    <property type="entry name" value="GNAT_dom"/>
</dbReference>
<name>A0ABN7Q417_9BURK</name>
<evidence type="ECO:0000256" key="1">
    <source>
        <dbReference type="ARBA" id="ARBA00022679"/>
    </source>
</evidence>
<dbReference type="Pfam" id="PF00583">
    <property type="entry name" value="Acetyltransf_1"/>
    <property type="match status" value="1"/>
</dbReference>
<dbReference type="Proteomes" id="UP000672657">
    <property type="component" value="Unassembled WGS sequence"/>
</dbReference>
<reference evidence="4 5" key="1">
    <citation type="submission" date="2021-03" db="EMBL/GenBank/DDBJ databases">
        <authorList>
            <person name="Peeters C."/>
        </authorList>
    </citation>
    <scope>NUCLEOTIDE SEQUENCE [LARGE SCALE GENOMIC DNA]</scope>
    <source>
        <strain evidence="4 5">LMG 26411</strain>
    </source>
</reference>
<dbReference type="SUPFAM" id="SSF55729">
    <property type="entry name" value="Acyl-CoA N-acyltransferases (Nat)"/>
    <property type="match status" value="1"/>
</dbReference>
<proteinExistence type="predicted"/>
<dbReference type="InterPro" id="IPR050832">
    <property type="entry name" value="Bact_Acetyltransf"/>
</dbReference>
<dbReference type="PANTHER" id="PTHR43877">
    <property type="entry name" value="AMINOALKYLPHOSPHONATE N-ACETYLTRANSFERASE-RELATED-RELATED"/>
    <property type="match status" value="1"/>
</dbReference>
<evidence type="ECO:0000313" key="4">
    <source>
        <dbReference type="EMBL" id="CAG2156376.1"/>
    </source>
</evidence>
<organism evidence="4 5">
    <name type="scientific">Cupriavidus numazuensis</name>
    <dbReference type="NCBI Taxonomy" id="221992"/>
    <lineage>
        <taxon>Bacteria</taxon>
        <taxon>Pseudomonadati</taxon>
        <taxon>Pseudomonadota</taxon>
        <taxon>Betaproteobacteria</taxon>
        <taxon>Burkholderiales</taxon>
        <taxon>Burkholderiaceae</taxon>
        <taxon>Cupriavidus</taxon>
    </lineage>
</organism>
<keyword evidence="2" id="KW-0012">Acyltransferase</keyword>
<keyword evidence="5" id="KW-1185">Reference proteome</keyword>
<feature type="domain" description="N-acetyltransferase" evidence="3">
    <location>
        <begin position="33"/>
        <end position="165"/>
    </location>
</feature>
<dbReference type="InterPro" id="IPR016181">
    <property type="entry name" value="Acyl_CoA_acyltransferase"/>
</dbReference>
<protein>
    <recommendedName>
        <fullName evidence="3">N-acetyltransferase domain-containing protein</fullName>
    </recommendedName>
</protein>
<dbReference type="EMBL" id="CAJPVI010000037">
    <property type="protein sequence ID" value="CAG2156376.1"/>
    <property type="molecule type" value="Genomic_DNA"/>
</dbReference>
<sequence length="165" mass="18078">MSDDLLTMGTIEPLPLAAKSKVFSIIQLSVLPPQIADLEREASAQGFNFVRRLTDEWRTGINRFDKPGECLLGVIGNGTLIGIGGLNVDPYAADGFTARLRRLYIAKAFRRRGIGEALVAELLQKASLHFRQVRLSTDTESAAAFYLRLGFSAVEDESATHVKVV</sequence>
<dbReference type="PROSITE" id="PS51186">
    <property type="entry name" value="GNAT"/>
    <property type="match status" value="1"/>
</dbReference>
<keyword evidence="1" id="KW-0808">Transferase</keyword>